<keyword evidence="1" id="KW-0812">Transmembrane</keyword>
<name>A0ABV9ICK2_9DEIO</name>
<reference evidence="3" key="1">
    <citation type="journal article" date="2019" name="Int. J. Syst. Evol. Microbiol.">
        <title>The Global Catalogue of Microorganisms (GCM) 10K type strain sequencing project: providing services to taxonomists for standard genome sequencing and annotation.</title>
        <authorList>
            <consortium name="The Broad Institute Genomics Platform"/>
            <consortium name="The Broad Institute Genome Sequencing Center for Infectious Disease"/>
            <person name="Wu L."/>
            <person name="Ma J."/>
        </authorList>
    </citation>
    <scope>NUCLEOTIDE SEQUENCE [LARGE SCALE GENOMIC DNA]</scope>
    <source>
        <strain evidence="3">CCUG 55995</strain>
    </source>
</reference>
<organism evidence="2 3">
    <name type="scientific">Deinococcus hohokamensis</name>
    <dbReference type="NCBI Taxonomy" id="309883"/>
    <lineage>
        <taxon>Bacteria</taxon>
        <taxon>Thermotogati</taxon>
        <taxon>Deinococcota</taxon>
        <taxon>Deinococci</taxon>
        <taxon>Deinococcales</taxon>
        <taxon>Deinococcaceae</taxon>
        <taxon>Deinococcus</taxon>
    </lineage>
</organism>
<feature type="transmembrane region" description="Helical" evidence="1">
    <location>
        <begin position="70"/>
        <end position="91"/>
    </location>
</feature>
<evidence type="ECO:0000313" key="3">
    <source>
        <dbReference type="Proteomes" id="UP001595952"/>
    </source>
</evidence>
<feature type="transmembrane region" description="Helical" evidence="1">
    <location>
        <begin position="44"/>
        <end position="63"/>
    </location>
</feature>
<dbReference type="Proteomes" id="UP001595952">
    <property type="component" value="Unassembled WGS sequence"/>
</dbReference>
<keyword evidence="1" id="KW-1133">Transmembrane helix</keyword>
<keyword evidence="1" id="KW-0472">Membrane</keyword>
<evidence type="ECO:0000256" key="1">
    <source>
        <dbReference type="SAM" id="Phobius"/>
    </source>
</evidence>
<accession>A0ABV9ICK2</accession>
<dbReference type="RefSeq" id="WP_380062784.1">
    <property type="nucleotide sequence ID" value="NZ_JBHSEI010000010.1"/>
</dbReference>
<sequence length="125" mass="13547">MDVVMRRQFRTQVQVGHLLLGLAIFLALPVPKPSLWPLEIWGEFQVPGFVWPAIFAGVALVLLRTRRSRLAMLGMMAAAVLFVTVAVASYLGIGPNALTLVAGISALHCTWTARDLKGVRGSHGD</sequence>
<evidence type="ECO:0000313" key="2">
    <source>
        <dbReference type="EMBL" id="MFC4639807.1"/>
    </source>
</evidence>
<keyword evidence="3" id="KW-1185">Reference proteome</keyword>
<proteinExistence type="predicted"/>
<feature type="transmembrane region" description="Helical" evidence="1">
    <location>
        <begin position="12"/>
        <end position="32"/>
    </location>
</feature>
<protein>
    <submittedName>
        <fullName evidence="2">Uncharacterized protein</fullName>
    </submittedName>
</protein>
<gene>
    <name evidence="2" type="ORF">ACFO0D_15830</name>
</gene>
<comment type="caution">
    <text evidence="2">The sequence shown here is derived from an EMBL/GenBank/DDBJ whole genome shotgun (WGS) entry which is preliminary data.</text>
</comment>
<dbReference type="EMBL" id="JBHSEI010000010">
    <property type="protein sequence ID" value="MFC4639807.1"/>
    <property type="molecule type" value="Genomic_DNA"/>
</dbReference>